<dbReference type="InterPro" id="IPR022479">
    <property type="entry name" value="PqqD_bac"/>
</dbReference>
<keyword evidence="3" id="KW-0884">PQQ biosynthesis</keyword>
<protein>
    <submittedName>
        <fullName evidence="4">Coenzyme PQQ biosynthesis protein PqqD</fullName>
    </submittedName>
</protein>
<keyword evidence="5" id="KW-1185">Reference proteome</keyword>
<dbReference type="InterPro" id="IPR008792">
    <property type="entry name" value="PQQD"/>
</dbReference>
<dbReference type="InterPro" id="IPR041881">
    <property type="entry name" value="PqqD_sf"/>
</dbReference>
<comment type="pathway">
    <text evidence="1">Cofactor biosynthesis; pyrroloquinoline quinone biosynthesis.</text>
</comment>
<dbReference type="RefSeq" id="WP_014401785.1">
    <property type="nucleotide sequence ID" value="NC_017033.1"/>
</dbReference>
<evidence type="ECO:0000313" key="4">
    <source>
        <dbReference type="EMBL" id="AFC84779.1"/>
    </source>
</evidence>
<proteinExistence type="predicted"/>
<gene>
    <name evidence="4" type="ordered locus">Fraau_0286</name>
</gene>
<dbReference type="GO" id="GO:0048038">
    <property type="term" value="F:quinone binding"/>
    <property type="evidence" value="ECO:0007669"/>
    <property type="project" value="InterPro"/>
</dbReference>
<evidence type="ECO:0000313" key="5">
    <source>
        <dbReference type="Proteomes" id="UP000005234"/>
    </source>
</evidence>
<dbReference type="UniPathway" id="UPA00539"/>
<organism evidence="4 5">
    <name type="scientific">Frateuria aurantia (strain ATCC 33424 / DSM 6220 / KCTC 2777 / LMG 1558 / NBRC 3245 / NCIMB 13370)</name>
    <name type="common">Acetobacter aurantius</name>
    <dbReference type="NCBI Taxonomy" id="767434"/>
    <lineage>
        <taxon>Bacteria</taxon>
        <taxon>Pseudomonadati</taxon>
        <taxon>Pseudomonadota</taxon>
        <taxon>Gammaproteobacteria</taxon>
        <taxon>Lysobacterales</taxon>
        <taxon>Rhodanobacteraceae</taxon>
        <taxon>Frateuria</taxon>
    </lineage>
</organism>
<evidence type="ECO:0000256" key="2">
    <source>
        <dbReference type="ARBA" id="ARBA00011741"/>
    </source>
</evidence>
<evidence type="ECO:0000256" key="3">
    <source>
        <dbReference type="ARBA" id="ARBA00022905"/>
    </source>
</evidence>
<name>H8L2E5_FRAAD</name>
<dbReference type="EMBL" id="CP003350">
    <property type="protein sequence ID" value="AFC84779.1"/>
    <property type="molecule type" value="Genomic_DNA"/>
</dbReference>
<dbReference type="NCBIfam" id="TIGR03859">
    <property type="entry name" value="PQQ_PqqD"/>
    <property type="match status" value="1"/>
</dbReference>
<dbReference type="Proteomes" id="UP000005234">
    <property type="component" value="Chromosome"/>
</dbReference>
<dbReference type="STRING" id="767434.Fraau_0286"/>
<dbReference type="HOGENOM" id="CLU_163864_0_0_6"/>
<dbReference type="OrthoDB" id="7356791at2"/>
<dbReference type="AlphaFoldDB" id="H8L2E5"/>
<accession>H8L2E5</accession>
<dbReference type="eggNOG" id="COG0535">
    <property type="taxonomic scope" value="Bacteria"/>
</dbReference>
<comment type="subunit">
    <text evidence="2">Monomer. Interacts with PqqE.</text>
</comment>
<reference evidence="4" key="1">
    <citation type="submission" date="2012-02" db="EMBL/GenBank/DDBJ databases">
        <title>The complete genome of Frateuria aurantia DSM 6220.</title>
        <authorList>
            <consortium name="US DOE Joint Genome Institute (JGI-PGF)"/>
            <person name="Lucas S."/>
            <person name="Copeland A."/>
            <person name="Lapidus A."/>
            <person name="Glavina del Rio T."/>
            <person name="Dalin E."/>
            <person name="Tice H."/>
            <person name="Bruce D."/>
            <person name="Goodwin L."/>
            <person name="Pitluck S."/>
            <person name="Peters L."/>
            <person name="Ovchinnikova G."/>
            <person name="Teshima H."/>
            <person name="Kyrpides N."/>
            <person name="Mavromatis K."/>
            <person name="Ivanova N."/>
            <person name="Brettin T."/>
            <person name="Detter J.C."/>
            <person name="Han C."/>
            <person name="Larimer F."/>
            <person name="Land M."/>
            <person name="Hauser L."/>
            <person name="Markowitz V."/>
            <person name="Cheng J.-F."/>
            <person name="Hugenholtz P."/>
            <person name="Woyke T."/>
            <person name="Wu D."/>
            <person name="Brambilla E."/>
            <person name="Klenk H.-P."/>
            <person name="Eisen J.A."/>
        </authorList>
    </citation>
    <scope>NUCLEOTIDE SEQUENCE</scope>
    <source>
        <strain evidence="4">DSM 6220</strain>
    </source>
</reference>
<sequence length="92" mass="10415">MLLPELEQVPAFRPGVRLHHDKVRGQWVLLAPERVVELDPIAHAILVQVDGHRSIGEIAAALTAEYDAPLEQVSQDIRELMADLHGKRLLRW</sequence>
<dbReference type="GO" id="GO:0018189">
    <property type="term" value="P:pyrroloquinoline quinone biosynthetic process"/>
    <property type="evidence" value="ECO:0007669"/>
    <property type="project" value="UniProtKB-UniPathway"/>
</dbReference>
<dbReference type="Gene3D" id="1.10.10.1150">
    <property type="entry name" value="Coenzyme PQQ synthesis protein D (PqqD)"/>
    <property type="match status" value="1"/>
</dbReference>
<evidence type="ECO:0000256" key="1">
    <source>
        <dbReference type="ARBA" id="ARBA00004886"/>
    </source>
</evidence>
<dbReference type="KEGG" id="fau:Fraau_0286"/>
<dbReference type="Pfam" id="PF05402">
    <property type="entry name" value="PqqD"/>
    <property type="match status" value="1"/>
</dbReference>